<reference evidence="2 3" key="1">
    <citation type="submission" date="2015-01" db="EMBL/GenBank/DDBJ databases">
        <title>The Genome Sequence of Rhinocladiella mackenzie CBS 650.93.</title>
        <authorList>
            <consortium name="The Broad Institute Genomics Platform"/>
            <person name="Cuomo C."/>
            <person name="de Hoog S."/>
            <person name="Gorbushina A."/>
            <person name="Stielow B."/>
            <person name="Teixiera M."/>
            <person name="Abouelleil A."/>
            <person name="Chapman S.B."/>
            <person name="Priest M."/>
            <person name="Young S.K."/>
            <person name="Wortman J."/>
            <person name="Nusbaum C."/>
            <person name="Birren B."/>
        </authorList>
    </citation>
    <scope>NUCLEOTIDE SEQUENCE [LARGE SCALE GENOMIC DNA]</scope>
    <source>
        <strain evidence="2 3">CBS 650.93</strain>
    </source>
</reference>
<evidence type="ECO:0000313" key="2">
    <source>
        <dbReference type="EMBL" id="KIX02593.1"/>
    </source>
</evidence>
<dbReference type="RefSeq" id="XP_013269729.1">
    <property type="nucleotide sequence ID" value="XM_013414275.1"/>
</dbReference>
<organism evidence="2 3">
    <name type="scientific">Rhinocladiella mackenziei CBS 650.93</name>
    <dbReference type="NCBI Taxonomy" id="1442369"/>
    <lineage>
        <taxon>Eukaryota</taxon>
        <taxon>Fungi</taxon>
        <taxon>Dikarya</taxon>
        <taxon>Ascomycota</taxon>
        <taxon>Pezizomycotina</taxon>
        <taxon>Eurotiomycetes</taxon>
        <taxon>Chaetothyriomycetidae</taxon>
        <taxon>Chaetothyriales</taxon>
        <taxon>Herpotrichiellaceae</taxon>
        <taxon>Rhinocladiella</taxon>
    </lineage>
</organism>
<dbReference type="EMBL" id="KN847480">
    <property type="protein sequence ID" value="KIX02593.1"/>
    <property type="molecule type" value="Genomic_DNA"/>
</dbReference>
<dbReference type="VEuPathDB" id="FungiDB:Z518_08534"/>
<dbReference type="GeneID" id="25296605"/>
<feature type="region of interest" description="Disordered" evidence="1">
    <location>
        <begin position="31"/>
        <end position="143"/>
    </location>
</feature>
<proteinExistence type="predicted"/>
<dbReference type="OrthoDB" id="4115237at2759"/>
<dbReference type="AlphaFoldDB" id="A0A0D2GWJ6"/>
<name>A0A0D2GWJ6_9EURO</name>
<sequence>MSRRPQTAVDIPIIVSTPGLHCHAETGPSEYPFASTTGTHAENCTPLDPARPTMISHATQTDPEEETSSRFSPKKQSPVHSRSPSNSRKPHGSWAEQLLSRLSSPHSHHGPVAVDAAGRPLLTAPGVETPKRPTTPRADLYKGQSDANFGMTFENSGDVHFRKANKPTASPYSYEDQKHRMMMDWLERRA</sequence>
<dbReference type="HOGENOM" id="CLU_1414992_0_0_1"/>
<feature type="compositionally biased region" description="Polar residues" evidence="1">
    <location>
        <begin position="69"/>
        <end position="87"/>
    </location>
</feature>
<keyword evidence="3" id="KW-1185">Reference proteome</keyword>
<evidence type="ECO:0000256" key="1">
    <source>
        <dbReference type="SAM" id="MobiDB-lite"/>
    </source>
</evidence>
<evidence type="ECO:0000313" key="3">
    <source>
        <dbReference type="Proteomes" id="UP000053617"/>
    </source>
</evidence>
<accession>A0A0D2GWJ6</accession>
<dbReference type="Proteomes" id="UP000053617">
    <property type="component" value="Unassembled WGS sequence"/>
</dbReference>
<gene>
    <name evidence="2" type="ORF">Z518_08534</name>
</gene>
<protein>
    <submittedName>
        <fullName evidence="2">Rhinocladiella mackenziei CBS 650.93 unplaced genomic scaffold supercont1.6, whole genome shotgun sequence</fullName>
    </submittedName>
</protein>